<dbReference type="EMBL" id="JAVIDA010000059">
    <property type="protein sequence ID" value="MDQ9073715.1"/>
    <property type="molecule type" value="Genomic_DNA"/>
</dbReference>
<reference evidence="1" key="1">
    <citation type="submission" date="2023-08" db="EMBL/GenBank/DDBJ databases">
        <title>Emergence of clinically-relevant ST2 carbapenem-resistant Acinetobacter baumannii strains in hospital sewages in Zhejiang, East of China.</title>
        <authorList>
            <person name="Kaichao C."/>
            <person name="Zhang R."/>
        </authorList>
    </citation>
    <scope>NUCLEOTIDE SEQUENCE</scope>
    <source>
        <strain evidence="1">M-SY-60</strain>
    </source>
</reference>
<comment type="caution">
    <text evidence="1">The sequence shown here is derived from an EMBL/GenBank/DDBJ whole genome shotgun (WGS) entry which is preliminary data.</text>
</comment>
<dbReference type="Proteomes" id="UP001243195">
    <property type="component" value="Unassembled WGS sequence"/>
</dbReference>
<dbReference type="AlphaFoldDB" id="A0AAW8JR99"/>
<organism evidence="1 2">
    <name type="scientific">Acinetobacter gerneri</name>
    <dbReference type="NCBI Taxonomy" id="202952"/>
    <lineage>
        <taxon>Bacteria</taxon>
        <taxon>Pseudomonadati</taxon>
        <taxon>Pseudomonadota</taxon>
        <taxon>Gammaproteobacteria</taxon>
        <taxon>Moraxellales</taxon>
        <taxon>Moraxellaceae</taxon>
        <taxon>Acinetobacter</taxon>
    </lineage>
</organism>
<name>A0AAW8JR99_9GAMM</name>
<sequence length="89" mass="10136">MEVIAYLHNADLLLEDEKGVAVICGSHYVLSIGDQVYLQELIDQQAKLYQVKISFASAEHIMMHDDEIQLKFEGDKHSLESYLKSTTVH</sequence>
<proteinExistence type="predicted"/>
<accession>A0AAW8JR99</accession>
<evidence type="ECO:0000313" key="1">
    <source>
        <dbReference type="EMBL" id="MDQ9073715.1"/>
    </source>
</evidence>
<dbReference type="GeneID" id="84208922"/>
<evidence type="ECO:0000313" key="2">
    <source>
        <dbReference type="Proteomes" id="UP001243195"/>
    </source>
</evidence>
<protein>
    <submittedName>
        <fullName evidence="1">Uncharacterized protein</fullName>
    </submittedName>
</protein>
<gene>
    <name evidence="1" type="ORF">RFH51_19985</name>
</gene>
<dbReference type="RefSeq" id="WP_004860974.1">
    <property type="nucleotide sequence ID" value="NZ_BBLI01000012.1"/>
</dbReference>